<feature type="region of interest" description="Disordered" evidence="5">
    <location>
        <begin position="45"/>
        <end position="90"/>
    </location>
</feature>
<evidence type="ECO:0000256" key="5">
    <source>
        <dbReference type="SAM" id="MobiDB-lite"/>
    </source>
</evidence>
<proteinExistence type="inferred from homology"/>
<evidence type="ECO:0000259" key="7">
    <source>
        <dbReference type="PROSITE" id="PS51352"/>
    </source>
</evidence>
<keyword evidence="3" id="KW-0479">Metal-binding</keyword>
<dbReference type="PANTHER" id="PTHR12151">
    <property type="entry name" value="ELECTRON TRANSPORT PROTIN SCO1/SENC FAMILY MEMBER"/>
    <property type="match status" value="1"/>
</dbReference>
<evidence type="ECO:0000313" key="8">
    <source>
        <dbReference type="EMBL" id="EGC28631.1"/>
    </source>
</evidence>
<gene>
    <name evidence="8" type="ORF">DICPUDRAFT_159915</name>
</gene>
<reference evidence="9" key="1">
    <citation type="journal article" date="2011" name="Genome Biol.">
        <title>Comparative genomics of the social amoebae Dictyostelium discoideum and Dictyostelium purpureum.</title>
        <authorList>
            <consortium name="US DOE Joint Genome Institute (JGI-PGF)"/>
            <person name="Sucgang R."/>
            <person name="Kuo A."/>
            <person name="Tian X."/>
            <person name="Salerno W."/>
            <person name="Parikh A."/>
            <person name="Feasley C.L."/>
            <person name="Dalin E."/>
            <person name="Tu H."/>
            <person name="Huang E."/>
            <person name="Barry K."/>
            <person name="Lindquist E."/>
            <person name="Shapiro H."/>
            <person name="Bruce D."/>
            <person name="Schmutz J."/>
            <person name="Salamov A."/>
            <person name="Fey P."/>
            <person name="Gaudet P."/>
            <person name="Anjard C."/>
            <person name="Babu M.M."/>
            <person name="Basu S."/>
            <person name="Bushmanova Y."/>
            <person name="van der Wel H."/>
            <person name="Katoh-Kurasawa M."/>
            <person name="Dinh C."/>
            <person name="Coutinho P.M."/>
            <person name="Saito T."/>
            <person name="Elias M."/>
            <person name="Schaap P."/>
            <person name="Kay R.R."/>
            <person name="Henrissat B."/>
            <person name="Eichinger L."/>
            <person name="Rivero F."/>
            <person name="Putnam N.H."/>
            <person name="West C.M."/>
            <person name="Loomis W.F."/>
            <person name="Chisholm R.L."/>
            <person name="Shaulsky G."/>
            <person name="Strassmann J.E."/>
            <person name="Queller D.C."/>
            <person name="Kuspa A."/>
            <person name="Grigoriev I.V."/>
        </authorList>
    </citation>
    <scope>NUCLEOTIDE SEQUENCE [LARGE SCALE GENOMIC DNA]</scope>
    <source>
        <strain evidence="9">QSDP1</strain>
    </source>
</reference>
<protein>
    <recommendedName>
        <fullName evidence="7">Thioredoxin domain-containing protein</fullName>
    </recommendedName>
</protein>
<sequence length="322" mass="36601">MISSLLSSNKRILNNFNKSNIVSNLLNSNNNNIYRNQILYRSFSTEQKDNKQQQQQEQEQKQKQKEENTNSNNNKNNSNDGENFKTTNSSMSGNRTITWGSLLVALLSGTCGWLYYDHLMTKKRQRQNEIKTYGTSSVGGPFVLIDENGKPFTDLDLRGKYGLLYFGFTFCPDVCPAELSKMSRVVKNLENNGLGDSIVPVFITIDPWRDTVEQVKQYIEEFHPKFKGLTGTPEQITKLAKAYRVFMSKSGKGDDYLVDHTIIVYLVGPNGKFIEFYNVNQDSDQVTNKIIERIAAKGKGGENKGEIVQEKSAFEKIASFFK</sequence>
<keyword evidence="4" id="KW-1015">Disulfide bond</keyword>
<keyword evidence="6" id="KW-0472">Membrane</keyword>
<feature type="disulfide bond" description="Redox-active" evidence="4">
    <location>
        <begin position="171"/>
        <end position="175"/>
    </location>
</feature>
<dbReference type="PANTHER" id="PTHR12151:SF5">
    <property type="entry name" value="AT19154P"/>
    <property type="match status" value="1"/>
</dbReference>
<dbReference type="InterPro" id="IPR013766">
    <property type="entry name" value="Thioredoxin_domain"/>
</dbReference>
<feature type="binding site" evidence="3">
    <location>
        <position position="260"/>
    </location>
    <ligand>
        <name>Cu cation</name>
        <dbReference type="ChEBI" id="CHEBI:23378"/>
    </ligand>
</feature>
<dbReference type="GO" id="GO:0046872">
    <property type="term" value="F:metal ion binding"/>
    <property type="evidence" value="ECO:0007669"/>
    <property type="project" value="UniProtKB-KW"/>
</dbReference>
<feature type="transmembrane region" description="Helical" evidence="6">
    <location>
        <begin position="97"/>
        <end position="116"/>
    </location>
</feature>
<feature type="compositionally biased region" description="Basic and acidic residues" evidence="5">
    <location>
        <begin position="58"/>
        <end position="68"/>
    </location>
</feature>
<dbReference type="GO" id="GO:0005739">
    <property type="term" value="C:mitochondrion"/>
    <property type="evidence" value="ECO:0007669"/>
    <property type="project" value="GOC"/>
</dbReference>
<feature type="domain" description="Thioredoxin" evidence="7">
    <location>
        <begin position="133"/>
        <end position="296"/>
    </location>
</feature>
<evidence type="ECO:0000256" key="6">
    <source>
        <dbReference type="SAM" id="Phobius"/>
    </source>
</evidence>
<evidence type="ECO:0000256" key="3">
    <source>
        <dbReference type="PIRSR" id="PIRSR603782-1"/>
    </source>
</evidence>
<evidence type="ECO:0000256" key="4">
    <source>
        <dbReference type="PIRSR" id="PIRSR603782-2"/>
    </source>
</evidence>
<dbReference type="KEGG" id="dpp:DICPUDRAFT_159915"/>
<dbReference type="InParanoid" id="F1A599"/>
<name>F1A599_DICPU</name>
<evidence type="ECO:0000256" key="1">
    <source>
        <dbReference type="ARBA" id="ARBA00010996"/>
    </source>
</evidence>
<dbReference type="OMA" id="FITIDPW"/>
<dbReference type="FunCoup" id="F1A599">
    <property type="interactions" value="493"/>
</dbReference>
<keyword evidence="2 3" id="KW-0186">Copper</keyword>
<dbReference type="SUPFAM" id="SSF52833">
    <property type="entry name" value="Thioredoxin-like"/>
    <property type="match status" value="1"/>
</dbReference>
<dbReference type="PROSITE" id="PS51352">
    <property type="entry name" value="THIOREDOXIN_2"/>
    <property type="match status" value="1"/>
</dbReference>
<evidence type="ECO:0000256" key="2">
    <source>
        <dbReference type="ARBA" id="ARBA00023008"/>
    </source>
</evidence>
<dbReference type="CDD" id="cd02968">
    <property type="entry name" value="SCO"/>
    <property type="match status" value="1"/>
</dbReference>
<keyword evidence="9" id="KW-1185">Reference proteome</keyword>
<dbReference type="eggNOG" id="KOG2792">
    <property type="taxonomic scope" value="Eukaryota"/>
</dbReference>
<feature type="binding site" evidence="3">
    <location>
        <position position="175"/>
    </location>
    <ligand>
        <name>Cu cation</name>
        <dbReference type="ChEBI" id="CHEBI:23378"/>
    </ligand>
</feature>
<dbReference type="STRING" id="5786.F1A599"/>
<dbReference type="GeneID" id="10510572"/>
<organism evidence="8 9">
    <name type="scientific">Dictyostelium purpureum</name>
    <name type="common">Slime mold</name>
    <dbReference type="NCBI Taxonomy" id="5786"/>
    <lineage>
        <taxon>Eukaryota</taxon>
        <taxon>Amoebozoa</taxon>
        <taxon>Evosea</taxon>
        <taxon>Eumycetozoa</taxon>
        <taxon>Dictyostelia</taxon>
        <taxon>Dictyosteliales</taxon>
        <taxon>Dictyosteliaceae</taxon>
        <taxon>Dictyostelium</taxon>
    </lineage>
</organism>
<dbReference type="AlphaFoldDB" id="F1A599"/>
<keyword evidence="6" id="KW-0812">Transmembrane</keyword>
<dbReference type="RefSeq" id="XP_003294845.1">
    <property type="nucleotide sequence ID" value="XM_003294797.1"/>
</dbReference>
<dbReference type="InterPro" id="IPR036249">
    <property type="entry name" value="Thioredoxin-like_sf"/>
</dbReference>
<dbReference type="InterPro" id="IPR003782">
    <property type="entry name" value="SCO1/SenC"/>
</dbReference>
<dbReference type="Gene3D" id="3.40.30.10">
    <property type="entry name" value="Glutaredoxin"/>
    <property type="match status" value="1"/>
</dbReference>
<feature type="binding site" evidence="3">
    <location>
        <position position="171"/>
    </location>
    <ligand>
        <name>Cu cation</name>
        <dbReference type="ChEBI" id="CHEBI:23378"/>
    </ligand>
</feature>
<feature type="compositionally biased region" description="Low complexity" evidence="5">
    <location>
        <begin position="69"/>
        <end position="81"/>
    </location>
</feature>
<dbReference type="GO" id="GO:0033617">
    <property type="term" value="P:mitochondrial respiratory chain complex IV assembly"/>
    <property type="evidence" value="ECO:0000318"/>
    <property type="project" value="GO_Central"/>
</dbReference>
<dbReference type="VEuPathDB" id="AmoebaDB:DICPUDRAFT_159915"/>
<dbReference type="FunFam" id="3.40.30.10:FF:000013">
    <property type="entry name" value="Blast:Protein SCO1 homolog, mitochondrial"/>
    <property type="match status" value="1"/>
</dbReference>
<keyword evidence="6" id="KW-1133">Transmembrane helix</keyword>
<dbReference type="EMBL" id="GL871581">
    <property type="protein sequence ID" value="EGC28631.1"/>
    <property type="molecule type" value="Genomic_DNA"/>
</dbReference>
<accession>F1A599</accession>
<evidence type="ECO:0000313" key="9">
    <source>
        <dbReference type="Proteomes" id="UP000001064"/>
    </source>
</evidence>
<dbReference type="OrthoDB" id="270009at2759"/>
<dbReference type="Pfam" id="PF02630">
    <property type="entry name" value="SCO1-SenC"/>
    <property type="match status" value="1"/>
</dbReference>
<comment type="similarity">
    <text evidence="1">Belongs to the SCO1/2 family.</text>
</comment>
<dbReference type="Proteomes" id="UP000001064">
    <property type="component" value="Unassembled WGS sequence"/>
</dbReference>